<evidence type="ECO:0000313" key="2">
    <source>
        <dbReference type="EnsemblMetazoa" id="tetur28g00710.1"/>
    </source>
</evidence>
<dbReference type="PANTHER" id="PTHR33964">
    <property type="entry name" value="RE45066P-RELATED"/>
    <property type="match status" value="1"/>
</dbReference>
<protein>
    <recommendedName>
        <fullName evidence="4">DUF19 domain-containing protein</fullName>
    </recommendedName>
</protein>
<evidence type="ECO:0000256" key="1">
    <source>
        <dbReference type="SAM" id="SignalP"/>
    </source>
</evidence>
<gene>
    <name evidence="2" type="primary">107368742</name>
</gene>
<proteinExistence type="predicted"/>
<dbReference type="KEGG" id="tut:107368742"/>
<dbReference type="PANTHER" id="PTHR33964:SF1">
    <property type="entry name" value="RE45066P"/>
    <property type="match status" value="1"/>
</dbReference>
<dbReference type="OrthoDB" id="6497115at2759"/>
<evidence type="ECO:0000313" key="3">
    <source>
        <dbReference type="Proteomes" id="UP000015104"/>
    </source>
</evidence>
<sequence>MKLQLVLLLPLVFAFADAQDQCKAIARRFDRSFRSFFFIGETIKIPVNKPELAEHCKLPQRAVKSLKKYKELCTRGLSNQILQLAVTGITNAIQSMCSSESQERTLEVNRCLSNDSIKSFHDCFYRGERMLDTVSKWANNTNILPLTCCAFNFFDECVFTSIDKICPSSNIKINDYFQKFFDLALDDVRDLACGRLKTITKCEESHPRQTRRLRRIYQSKDTDENKRGSFIFSLVEISSKLSE</sequence>
<dbReference type="OMA" id="PLTCCAF"/>
<feature type="chain" id="PRO_5004592049" description="DUF19 domain-containing protein" evidence="1">
    <location>
        <begin position="19"/>
        <end position="243"/>
    </location>
</feature>
<dbReference type="HOGENOM" id="CLU_1116966_0_0_1"/>
<keyword evidence="1" id="KW-0732">Signal</keyword>
<evidence type="ECO:0008006" key="4">
    <source>
        <dbReference type="Google" id="ProtNLM"/>
    </source>
</evidence>
<name>T1KZ84_TETUR</name>
<reference evidence="3" key="1">
    <citation type="submission" date="2011-08" db="EMBL/GenBank/DDBJ databases">
        <authorList>
            <person name="Rombauts S."/>
        </authorList>
    </citation>
    <scope>NUCLEOTIDE SEQUENCE</scope>
    <source>
        <strain evidence="3">London</strain>
    </source>
</reference>
<dbReference type="Proteomes" id="UP000015104">
    <property type="component" value="Unassembled WGS sequence"/>
</dbReference>
<dbReference type="EMBL" id="CAEY01000737">
    <property type="status" value="NOT_ANNOTATED_CDS"/>
    <property type="molecule type" value="Genomic_DNA"/>
</dbReference>
<accession>T1KZ84</accession>
<keyword evidence="3" id="KW-1185">Reference proteome</keyword>
<organism evidence="2 3">
    <name type="scientific">Tetranychus urticae</name>
    <name type="common">Two-spotted spider mite</name>
    <dbReference type="NCBI Taxonomy" id="32264"/>
    <lineage>
        <taxon>Eukaryota</taxon>
        <taxon>Metazoa</taxon>
        <taxon>Ecdysozoa</taxon>
        <taxon>Arthropoda</taxon>
        <taxon>Chelicerata</taxon>
        <taxon>Arachnida</taxon>
        <taxon>Acari</taxon>
        <taxon>Acariformes</taxon>
        <taxon>Trombidiformes</taxon>
        <taxon>Prostigmata</taxon>
        <taxon>Eleutherengona</taxon>
        <taxon>Raphignathae</taxon>
        <taxon>Tetranychoidea</taxon>
        <taxon>Tetranychidae</taxon>
        <taxon>Tetranychus</taxon>
    </lineage>
</organism>
<dbReference type="EnsemblMetazoa" id="tetur28g00710.1">
    <property type="protein sequence ID" value="tetur28g00710.1"/>
    <property type="gene ID" value="tetur28g00710"/>
</dbReference>
<reference evidence="2" key="2">
    <citation type="submission" date="2015-06" db="UniProtKB">
        <authorList>
            <consortium name="EnsemblMetazoa"/>
        </authorList>
    </citation>
    <scope>IDENTIFICATION</scope>
</reference>
<dbReference type="AlphaFoldDB" id="T1KZ84"/>
<feature type="signal peptide" evidence="1">
    <location>
        <begin position="1"/>
        <end position="18"/>
    </location>
</feature>